<dbReference type="PANTHER" id="PTHR33121">
    <property type="entry name" value="CYCLIC DI-GMP PHOSPHODIESTERASE PDEF"/>
    <property type="match status" value="1"/>
</dbReference>
<evidence type="ECO:0000259" key="2">
    <source>
        <dbReference type="PROSITE" id="PS50110"/>
    </source>
</evidence>
<dbReference type="PATRIC" id="fig|927668.3.peg.2577"/>
<feature type="domain" description="GGDEF" evidence="4">
    <location>
        <begin position="190"/>
        <end position="323"/>
    </location>
</feature>
<evidence type="ECO:0000256" key="1">
    <source>
        <dbReference type="PROSITE-ProRule" id="PRU00169"/>
    </source>
</evidence>
<dbReference type="Gene3D" id="3.40.50.2300">
    <property type="match status" value="1"/>
</dbReference>
<dbReference type="GO" id="GO:0071111">
    <property type="term" value="F:cyclic-guanylate-specific phosphodiesterase activity"/>
    <property type="evidence" value="ECO:0007669"/>
    <property type="project" value="InterPro"/>
</dbReference>
<comment type="caution">
    <text evidence="5">The sequence shown here is derived from an EMBL/GenBank/DDBJ whole genome shotgun (WGS) entry which is preliminary data.</text>
</comment>
<dbReference type="InterPro" id="IPR001789">
    <property type="entry name" value="Sig_transdc_resp-reg_receiver"/>
</dbReference>
<dbReference type="PROSITE" id="PS50887">
    <property type="entry name" value="GGDEF"/>
    <property type="match status" value="1"/>
</dbReference>
<keyword evidence="1" id="KW-0597">Phosphoprotein</keyword>
<sequence length="591" mass="66801">MGAVETNINRAMKNKLNLVLVVDDEVEIQRLMQQRFRKRIQAGELNFQFAQNGVEALQILQSSAIDMVLTDIRMPEMDGLTLLSKLAEIDRPLKAVVVSAYGDMKNIRTAMNLGAFDFLTKPINFEDMEVTINKTLTFVHHLQQQQQNLQEAQERLHNLSFYDQLTGIPNRNGLIKQVALGIDFQKSHQKDFALLVIDIERYAIIKSGFGHAVSDRLLVEVARRLEQWKAPSKILARLENNEFAIFFQPLESLEVVEVYIKELHQLFEYPIELEEISISSLIHIGVALSDIVYEKAEDLLQAADTANNYARYGSGTRTVFFHPSMQQTAIQRLNLEVNLQEAIKSEQLQVHYQPIFALNSVKIVGFEALVRWQHPTQGWISPLKFIPLAEETGLIVLLGNWVLLEACQQMGRWQKEFADICPDYISVNLSGLQLVSPTLLQNIDKNLMDAGLSGENLVLEITETVLMENIRDAIDILRNLRERKIGLSIDDFGTGYSSLSYLQSLPLTALKIDRSFIQNIETNQTNLEITATIIGLAKRLGLKVIAEGLETELHIEILSSLDCDYGQGFIFSRPMSANAATELIAAQSIDY</sequence>
<dbReference type="PROSITE" id="PS50883">
    <property type="entry name" value="EAL"/>
    <property type="match status" value="1"/>
</dbReference>
<dbReference type="PROSITE" id="PS50110">
    <property type="entry name" value="RESPONSE_REGULATORY"/>
    <property type="match status" value="1"/>
</dbReference>
<dbReference type="Proteomes" id="UP000011201">
    <property type="component" value="Unassembled WGS sequence"/>
</dbReference>
<feature type="modified residue" description="4-aspartylphosphate" evidence="1">
    <location>
        <position position="71"/>
    </location>
</feature>
<proteinExistence type="predicted"/>
<dbReference type="InterPro" id="IPR043128">
    <property type="entry name" value="Rev_trsase/Diguanyl_cyclase"/>
</dbReference>
<dbReference type="Pfam" id="PF00072">
    <property type="entry name" value="Response_reg"/>
    <property type="match status" value="1"/>
</dbReference>
<organism evidence="5 6">
    <name type="scientific">Pseudanabaena biceps PCC 7429</name>
    <dbReference type="NCBI Taxonomy" id="927668"/>
    <lineage>
        <taxon>Bacteria</taxon>
        <taxon>Bacillati</taxon>
        <taxon>Cyanobacteriota</taxon>
        <taxon>Cyanophyceae</taxon>
        <taxon>Pseudanabaenales</taxon>
        <taxon>Pseudanabaenaceae</taxon>
        <taxon>Pseudanabaena</taxon>
    </lineage>
</organism>
<dbReference type="CDD" id="cd01949">
    <property type="entry name" value="GGDEF"/>
    <property type="match status" value="1"/>
</dbReference>
<dbReference type="CDD" id="cd17536">
    <property type="entry name" value="REC_YesN-like"/>
    <property type="match status" value="1"/>
</dbReference>
<feature type="domain" description="Response regulatory" evidence="2">
    <location>
        <begin position="18"/>
        <end position="136"/>
    </location>
</feature>
<dbReference type="InterPro" id="IPR001633">
    <property type="entry name" value="EAL_dom"/>
</dbReference>
<evidence type="ECO:0000313" key="5">
    <source>
        <dbReference type="EMBL" id="ELS32595.1"/>
    </source>
</evidence>
<dbReference type="InterPro" id="IPR050706">
    <property type="entry name" value="Cyclic-di-GMP_PDE-like"/>
</dbReference>
<reference evidence="5 6" key="1">
    <citation type="journal article" date="2013" name="Proc. Natl. Acad. Sci. U.S.A.">
        <title>Improving the coverage of the cyanobacterial phylum using diversity-driven genome sequencing.</title>
        <authorList>
            <person name="Shih P.M."/>
            <person name="Wu D."/>
            <person name="Latifi A."/>
            <person name="Axen S.D."/>
            <person name="Fewer D.P."/>
            <person name="Talla E."/>
            <person name="Calteau A."/>
            <person name="Cai F."/>
            <person name="Tandeau de Marsac N."/>
            <person name="Rippka R."/>
            <person name="Herdman M."/>
            <person name="Sivonen K."/>
            <person name="Coursin T."/>
            <person name="Laurent T."/>
            <person name="Goodwin L."/>
            <person name="Nolan M."/>
            <person name="Davenport K.W."/>
            <person name="Han C.S."/>
            <person name="Rubin E.M."/>
            <person name="Eisen J.A."/>
            <person name="Woyke T."/>
            <person name="Gugger M."/>
            <person name="Kerfeld C.A."/>
        </authorList>
    </citation>
    <scope>NUCLEOTIDE SEQUENCE [LARGE SCALE GENOMIC DNA]</scope>
    <source>
        <strain evidence="5 6">PCC 7429</strain>
    </source>
</reference>
<dbReference type="SMART" id="SM00448">
    <property type="entry name" value="REC"/>
    <property type="match status" value="1"/>
</dbReference>
<dbReference type="SMART" id="SM00052">
    <property type="entry name" value="EAL"/>
    <property type="match status" value="1"/>
</dbReference>
<dbReference type="SMART" id="SM00267">
    <property type="entry name" value="GGDEF"/>
    <property type="match status" value="1"/>
</dbReference>
<dbReference type="PANTHER" id="PTHR33121:SF70">
    <property type="entry name" value="SIGNALING PROTEIN YKOW"/>
    <property type="match status" value="1"/>
</dbReference>
<evidence type="ECO:0000259" key="4">
    <source>
        <dbReference type="PROSITE" id="PS50887"/>
    </source>
</evidence>
<dbReference type="InterPro" id="IPR035919">
    <property type="entry name" value="EAL_sf"/>
</dbReference>
<dbReference type="SUPFAM" id="SSF52172">
    <property type="entry name" value="CheY-like"/>
    <property type="match status" value="1"/>
</dbReference>
<dbReference type="InterPro" id="IPR029787">
    <property type="entry name" value="Nucleotide_cyclase"/>
</dbReference>
<dbReference type="GO" id="GO:0000160">
    <property type="term" value="P:phosphorelay signal transduction system"/>
    <property type="evidence" value="ECO:0007669"/>
    <property type="project" value="InterPro"/>
</dbReference>
<dbReference type="Gene3D" id="3.20.20.450">
    <property type="entry name" value="EAL domain"/>
    <property type="match status" value="1"/>
</dbReference>
<dbReference type="InterPro" id="IPR000160">
    <property type="entry name" value="GGDEF_dom"/>
</dbReference>
<keyword evidence="6" id="KW-1185">Reference proteome</keyword>
<dbReference type="CDD" id="cd01948">
    <property type="entry name" value="EAL"/>
    <property type="match status" value="1"/>
</dbReference>
<dbReference type="SUPFAM" id="SSF141868">
    <property type="entry name" value="EAL domain-like"/>
    <property type="match status" value="1"/>
</dbReference>
<dbReference type="SUPFAM" id="SSF55073">
    <property type="entry name" value="Nucleotide cyclase"/>
    <property type="match status" value="1"/>
</dbReference>
<feature type="domain" description="EAL" evidence="3">
    <location>
        <begin position="332"/>
        <end position="588"/>
    </location>
</feature>
<dbReference type="Pfam" id="PF00563">
    <property type="entry name" value="EAL"/>
    <property type="match status" value="1"/>
</dbReference>
<dbReference type="NCBIfam" id="TIGR00254">
    <property type="entry name" value="GGDEF"/>
    <property type="match status" value="1"/>
</dbReference>
<evidence type="ECO:0000259" key="3">
    <source>
        <dbReference type="PROSITE" id="PS50883"/>
    </source>
</evidence>
<evidence type="ECO:0000313" key="6">
    <source>
        <dbReference type="Proteomes" id="UP000011201"/>
    </source>
</evidence>
<gene>
    <name evidence="5" type="ORF">Pse7429DRAFT_2908</name>
</gene>
<dbReference type="Pfam" id="PF00990">
    <property type="entry name" value="GGDEF"/>
    <property type="match status" value="1"/>
</dbReference>
<dbReference type="InterPro" id="IPR011006">
    <property type="entry name" value="CheY-like_superfamily"/>
</dbReference>
<dbReference type="EMBL" id="ALWB01000085">
    <property type="protein sequence ID" value="ELS32595.1"/>
    <property type="molecule type" value="Genomic_DNA"/>
</dbReference>
<dbReference type="AlphaFoldDB" id="L8N1I6"/>
<dbReference type="Gene3D" id="3.30.70.270">
    <property type="match status" value="1"/>
</dbReference>
<accession>L8N1I6</accession>
<name>L8N1I6_9CYAN</name>
<protein>
    <submittedName>
        <fullName evidence="5">Response regulator receiver modulated diguanylate cyclase/phosphodiesterase</fullName>
    </submittedName>
</protein>